<keyword evidence="1" id="KW-0805">Transcription regulation</keyword>
<dbReference type="InterPro" id="IPR036388">
    <property type="entry name" value="WH-like_DNA-bd_sf"/>
</dbReference>
<protein>
    <submittedName>
        <fullName evidence="6">IclR family transcriptional regulator</fullName>
    </submittedName>
</protein>
<dbReference type="PROSITE" id="PS51078">
    <property type="entry name" value="ICLR_ED"/>
    <property type="match status" value="1"/>
</dbReference>
<evidence type="ECO:0000313" key="6">
    <source>
        <dbReference type="EMBL" id="MDI2030216.1"/>
    </source>
</evidence>
<accession>A0ABT6PQC3</accession>
<name>A0ABT6PQC3_9PSEU</name>
<feature type="domain" description="HTH iclR-type" evidence="4">
    <location>
        <begin position="8"/>
        <end position="69"/>
    </location>
</feature>
<dbReference type="SMART" id="SM00346">
    <property type="entry name" value="HTH_ICLR"/>
    <property type="match status" value="1"/>
</dbReference>
<dbReference type="Pfam" id="PF09339">
    <property type="entry name" value="HTH_IclR"/>
    <property type="match status" value="1"/>
</dbReference>
<dbReference type="Gene3D" id="3.30.450.40">
    <property type="match status" value="1"/>
</dbReference>
<organism evidence="6 7">
    <name type="scientific">Saccharopolyspora ipomoeae</name>
    <dbReference type="NCBI Taxonomy" id="3042027"/>
    <lineage>
        <taxon>Bacteria</taxon>
        <taxon>Bacillati</taxon>
        <taxon>Actinomycetota</taxon>
        <taxon>Actinomycetes</taxon>
        <taxon>Pseudonocardiales</taxon>
        <taxon>Pseudonocardiaceae</taxon>
        <taxon>Saccharopolyspora</taxon>
    </lineage>
</organism>
<dbReference type="InterPro" id="IPR029016">
    <property type="entry name" value="GAF-like_dom_sf"/>
</dbReference>
<evidence type="ECO:0000256" key="2">
    <source>
        <dbReference type="ARBA" id="ARBA00023125"/>
    </source>
</evidence>
<dbReference type="InterPro" id="IPR005471">
    <property type="entry name" value="Tscrpt_reg_IclR_N"/>
</dbReference>
<evidence type="ECO:0000256" key="1">
    <source>
        <dbReference type="ARBA" id="ARBA00023015"/>
    </source>
</evidence>
<keyword evidence="7" id="KW-1185">Reference proteome</keyword>
<feature type="domain" description="IclR-ED" evidence="5">
    <location>
        <begin position="70"/>
        <end position="251"/>
    </location>
</feature>
<keyword evidence="3" id="KW-0804">Transcription</keyword>
<dbReference type="SUPFAM" id="SSF46785">
    <property type="entry name" value="Winged helix' DNA-binding domain"/>
    <property type="match status" value="1"/>
</dbReference>
<dbReference type="Pfam" id="PF01614">
    <property type="entry name" value="IclR_C"/>
    <property type="match status" value="1"/>
</dbReference>
<comment type="caution">
    <text evidence="6">The sequence shown here is derived from an EMBL/GenBank/DDBJ whole genome shotgun (WGS) entry which is preliminary data.</text>
</comment>
<dbReference type="RefSeq" id="WP_281456526.1">
    <property type="nucleotide sequence ID" value="NZ_JASAOF010000009.1"/>
</dbReference>
<dbReference type="PROSITE" id="PS51077">
    <property type="entry name" value="HTH_ICLR"/>
    <property type="match status" value="1"/>
</dbReference>
<dbReference type="InterPro" id="IPR050707">
    <property type="entry name" value="HTH_MetabolicPath_Reg"/>
</dbReference>
<dbReference type="Gene3D" id="1.10.10.10">
    <property type="entry name" value="Winged helix-like DNA-binding domain superfamily/Winged helix DNA-binding domain"/>
    <property type="match status" value="1"/>
</dbReference>
<evidence type="ECO:0000256" key="3">
    <source>
        <dbReference type="ARBA" id="ARBA00023163"/>
    </source>
</evidence>
<dbReference type="PANTHER" id="PTHR30136">
    <property type="entry name" value="HELIX-TURN-HELIX TRANSCRIPTIONAL REGULATOR, ICLR FAMILY"/>
    <property type="match status" value="1"/>
</dbReference>
<dbReference type="SUPFAM" id="SSF55781">
    <property type="entry name" value="GAF domain-like"/>
    <property type="match status" value="1"/>
</dbReference>
<dbReference type="InterPro" id="IPR014757">
    <property type="entry name" value="Tscrpt_reg_IclR_C"/>
</dbReference>
<dbReference type="CDD" id="cd00090">
    <property type="entry name" value="HTH_ARSR"/>
    <property type="match status" value="1"/>
</dbReference>
<reference evidence="6 7" key="1">
    <citation type="submission" date="2023-04" db="EMBL/GenBank/DDBJ databases">
        <title>Draft genome sequence of Saccharopolyspora sp. TS4A08 isolated from sweet potato rhizospheric soil.</title>
        <authorList>
            <person name="Suksaard P."/>
            <person name="Duangmal K."/>
        </authorList>
    </citation>
    <scope>NUCLEOTIDE SEQUENCE [LARGE SCALE GENOMIC DNA]</scope>
    <source>
        <strain evidence="6 7">TS4A08</strain>
    </source>
</reference>
<evidence type="ECO:0000259" key="4">
    <source>
        <dbReference type="PROSITE" id="PS51077"/>
    </source>
</evidence>
<keyword evidence="2" id="KW-0238">DNA-binding</keyword>
<dbReference type="Proteomes" id="UP001237595">
    <property type="component" value="Unassembled WGS sequence"/>
</dbReference>
<evidence type="ECO:0000313" key="7">
    <source>
        <dbReference type="Proteomes" id="UP001237595"/>
    </source>
</evidence>
<gene>
    <name evidence="6" type="ORF">QFW96_16425</name>
</gene>
<dbReference type="InterPro" id="IPR036390">
    <property type="entry name" value="WH_DNA-bd_sf"/>
</dbReference>
<dbReference type="PANTHER" id="PTHR30136:SF24">
    <property type="entry name" value="HTH-TYPE TRANSCRIPTIONAL REPRESSOR ALLR"/>
    <property type="match status" value="1"/>
</dbReference>
<dbReference type="InterPro" id="IPR011991">
    <property type="entry name" value="ArsR-like_HTH"/>
</dbReference>
<dbReference type="EMBL" id="JASAOF010000009">
    <property type="protein sequence ID" value="MDI2030216.1"/>
    <property type="molecule type" value="Genomic_DNA"/>
</dbReference>
<evidence type="ECO:0000259" key="5">
    <source>
        <dbReference type="PROSITE" id="PS51078"/>
    </source>
</evidence>
<proteinExistence type="predicted"/>
<sequence length="251" mass="27790">MAAAKTGADSGRRALEILLSFTEQRPLLTVRQLAEDLDIPVPSVHRYVALLRDMGLIEERGRGQYHLTMRVTQLSRAARQATPLVDLAEPYMRELVDQTGESALLVRLVHDRPVCMHRVESAQRFRLSFEIGQQMPPLRGASARLLLSGLDPADRERYVDQALEQGARPPLKGRDRFLHDAERDGARGWAVSNEEIDDGIWAAAAPVTDGSKVVASLSAPCPAFRLDKTKRETIIDLVRKTAADISHALGT</sequence>